<evidence type="ECO:0000313" key="3">
    <source>
        <dbReference type="Proteomes" id="UP000198508"/>
    </source>
</evidence>
<dbReference type="EMBL" id="FOIM01000018">
    <property type="protein sequence ID" value="SET87945.1"/>
    <property type="molecule type" value="Genomic_DNA"/>
</dbReference>
<keyword evidence="3" id="KW-1185">Reference proteome</keyword>
<dbReference type="AlphaFoldDB" id="A0A1I0HV54"/>
<organism evidence="2 3">
    <name type="scientific">Enterocloster lavalensis</name>
    <dbReference type="NCBI Taxonomy" id="460384"/>
    <lineage>
        <taxon>Bacteria</taxon>
        <taxon>Bacillati</taxon>
        <taxon>Bacillota</taxon>
        <taxon>Clostridia</taxon>
        <taxon>Lachnospirales</taxon>
        <taxon>Lachnospiraceae</taxon>
        <taxon>Enterocloster</taxon>
    </lineage>
</organism>
<dbReference type="InterPro" id="IPR001173">
    <property type="entry name" value="Glyco_trans_2-like"/>
</dbReference>
<reference evidence="3" key="1">
    <citation type="submission" date="2016-10" db="EMBL/GenBank/DDBJ databases">
        <authorList>
            <person name="Varghese N."/>
            <person name="Submissions S."/>
        </authorList>
    </citation>
    <scope>NUCLEOTIDE SEQUENCE [LARGE SCALE GENOMIC DNA]</scope>
    <source>
        <strain evidence="3">NLAE-zl-G277</strain>
    </source>
</reference>
<dbReference type="PANTHER" id="PTHR22916:SF3">
    <property type="entry name" value="UDP-GLCNAC:BETAGAL BETA-1,3-N-ACETYLGLUCOSAMINYLTRANSFERASE-LIKE PROTEIN 1"/>
    <property type="match status" value="1"/>
</dbReference>
<evidence type="ECO:0000313" key="2">
    <source>
        <dbReference type="EMBL" id="SET87945.1"/>
    </source>
</evidence>
<protein>
    <submittedName>
        <fullName evidence="2">Glycosyltransferase involved in cell wall bisynthesis</fullName>
    </submittedName>
</protein>
<dbReference type="STRING" id="460384.SAMN05216313_1182"/>
<gene>
    <name evidence="2" type="ORF">SAMN05216313_1182</name>
</gene>
<dbReference type="PANTHER" id="PTHR22916">
    <property type="entry name" value="GLYCOSYLTRANSFERASE"/>
    <property type="match status" value="1"/>
</dbReference>
<dbReference type="Gene3D" id="3.90.550.10">
    <property type="entry name" value="Spore Coat Polysaccharide Biosynthesis Protein SpsA, Chain A"/>
    <property type="match status" value="1"/>
</dbReference>
<dbReference type="GO" id="GO:0016758">
    <property type="term" value="F:hexosyltransferase activity"/>
    <property type="evidence" value="ECO:0007669"/>
    <property type="project" value="UniProtKB-ARBA"/>
</dbReference>
<name>A0A1I0HV54_9FIRM</name>
<dbReference type="SUPFAM" id="SSF53448">
    <property type="entry name" value="Nucleotide-diphospho-sugar transferases"/>
    <property type="match status" value="1"/>
</dbReference>
<accession>A0A1I0HV54</accession>
<proteinExistence type="predicted"/>
<dbReference type="Pfam" id="PF00535">
    <property type="entry name" value="Glycos_transf_2"/>
    <property type="match status" value="1"/>
</dbReference>
<evidence type="ECO:0000259" key="1">
    <source>
        <dbReference type="Pfam" id="PF00535"/>
    </source>
</evidence>
<sequence>MKKLLTVIVPAYNMEAYIENNLDSLCQEDVLEELEVILVDDGSTDRTGKLADIYQSKYPNTIKAIHKQNGGHGSGINAGVKHASGLYLKVVDADDWVDQKGVRNLIDYLRIADSDVVITGFYWAYDDGSGNEQNFRRKAEIKQPFKGVIYKKRYEFDEVADKIYVKMHGLTIRTEILKKNHIVIDENCFYVDTEFVLYPVPYIKTISFLEDFVYLYRIGRNDQSINPDRMMRYYDNYSKVLKALLNFYKQCYEGEISCSREKRLYIAGVIARVVAGNIKILLAGPQGNDSKYNLKAFDDMLREDYPEIYLSNKSWPVMILRMSKYSLYSIASKILLMKNRRS</sequence>
<dbReference type="CDD" id="cd00761">
    <property type="entry name" value="Glyco_tranf_GTA_type"/>
    <property type="match status" value="1"/>
</dbReference>
<dbReference type="Proteomes" id="UP000198508">
    <property type="component" value="Unassembled WGS sequence"/>
</dbReference>
<dbReference type="RefSeq" id="WP_242956361.1">
    <property type="nucleotide sequence ID" value="NZ_FOIM01000018.1"/>
</dbReference>
<keyword evidence="2" id="KW-0808">Transferase</keyword>
<feature type="domain" description="Glycosyltransferase 2-like" evidence="1">
    <location>
        <begin position="6"/>
        <end position="142"/>
    </location>
</feature>
<dbReference type="InterPro" id="IPR029044">
    <property type="entry name" value="Nucleotide-diphossugar_trans"/>
</dbReference>